<evidence type="ECO:0000256" key="2">
    <source>
        <dbReference type="ARBA" id="ARBA00005180"/>
    </source>
</evidence>
<comment type="pathway">
    <text evidence="2">Pyrimidine metabolism; UMP biosynthesis via salvage pathway; UMP from uracil: step 1/1.</text>
</comment>
<evidence type="ECO:0000256" key="3">
    <source>
        <dbReference type="ARBA" id="ARBA00009516"/>
    </source>
</evidence>
<dbReference type="RefSeq" id="XP_016236039.1">
    <property type="nucleotide sequence ID" value="XM_016380212.1"/>
</dbReference>
<evidence type="ECO:0000313" key="12">
    <source>
        <dbReference type="EMBL" id="KIW15823.1"/>
    </source>
</evidence>
<protein>
    <recommendedName>
        <fullName evidence="4">uracil phosphoribosyltransferase</fullName>
        <ecNumber evidence="4">2.4.2.9</ecNumber>
    </recommendedName>
</protein>
<sequence>MANSTSTTTTTTTTTTLPQTGTSLRHVLLPQTQLLSTWMTSLRDQKTDNKRFVEVAQKVAAQLMVHALEFVPTTDREVWTPTSHPYPGCTYTQKLCGVSIWRAGASLEDALRQAYDGPLSFGKILIQRDEKTARPTYLYSKFPSSIQESYVFILEPMLATGGSICKAVQLVLDQGTPEDRIVVVSIMASRTALNNMGASFPSVAVVTASIDQNLSPERYIVPGLGDFGDRFYGT</sequence>
<dbReference type="InterPro" id="IPR029057">
    <property type="entry name" value="PRTase-like"/>
</dbReference>
<dbReference type="NCBIfam" id="NF001097">
    <property type="entry name" value="PRK00129.1"/>
    <property type="match status" value="1"/>
</dbReference>
<evidence type="ECO:0000256" key="9">
    <source>
        <dbReference type="ARBA" id="ARBA00023134"/>
    </source>
</evidence>
<dbReference type="HOGENOM" id="CLU_067096_1_1_1"/>
<dbReference type="VEuPathDB" id="FungiDB:PV08_05873"/>
<proteinExistence type="inferred from homology"/>
<dbReference type="STRING" id="91928.A0A0D2B9Z3"/>
<keyword evidence="6 12" id="KW-0328">Glycosyltransferase</keyword>
<organism evidence="12 13">
    <name type="scientific">Exophiala spinifera</name>
    <dbReference type="NCBI Taxonomy" id="91928"/>
    <lineage>
        <taxon>Eukaryota</taxon>
        <taxon>Fungi</taxon>
        <taxon>Dikarya</taxon>
        <taxon>Ascomycota</taxon>
        <taxon>Pezizomycotina</taxon>
        <taxon>Eurotiomycetes</taxon>
        <taxon>Chaetothyriomycetidae</taxon>
        <taxon>Chaetothyriales</taxon>
        <taxon>Herpotrichiellaceae</taxon>
        <taxon>Exophiala</taxon>
    </lineage>
</organism>
<dbReference type="GO" id="GO:0008655">
    <property type="term" value="P:pyrimidine-containing compound salvage"/>
    <property type="evidence" value="ECO:0007669"/>
    <property type="project" value="UniProtKB-ARBA"/>
</dbReference>
<keyword evidence="13" id="KW-1185">Reference proteome</keyword>
<dbReference type="FunFam" id="3.40.50.2020:FF:000023">
    <property type="entry name" value="Probable uracil phosphoribosyltransferase"/>
    <property type="match status" value="1"/>
</dbReference>
<name>A0A0D2B9Z3_9EURO</name>
<evidence type="ECO:0000313" key="13">
    <source>
        <dbReference type="Proteomes" id="UP000053328"/>
    </source>
</evidence>
<dbReference type="Proteomes" id="UP000053328">
    <property type="component" value="Unassembled WGS sequence"/>
</dbReference>
<dbReference type="Gene3D" id="3.40.50.2020">
    <property type="match status" value="1"/>
</dbReference>
<dbReference type="GO" id="GO:0004845">
    <property type="term" value="F:uracil phosphoribosyltransferase activity"/>
    <property type="evidence" value="ECO:0007669"/>
    <property type="project" value="UniProtKB-EC"/>
</dbReference>
<dbReference type="EMBL" id="KN847495">
    <property type="protein sequence ID" value="KIW15823.1"/>
    <property type="molecule type" value="Genomic_DNA"/>
</dbReference>
<evidence type="ECO:0000256" key="4">
    <source>
        <dbReference type="ARBA" id="ARBA00011894"/>
    </source>
</evidence>
<dbReference type="OrthoDB" id="106623at2759"/>
<keyword evidence="7 12" id="KW-0808">Transferase</keyword>
<keyword evidence="8" id="KW-0547">Nucleotide-binding</keyword>
<keyword evidence="5" id="KW-0021">Allosteric enzyme</keyword>
<accession>A0A0D2B9Z3</accession>
<feature type="region of interest" description="Disordered" evidence="10">
    <location>
        <begin position="1"/>
        <end position="22"/>
    </location>
</feature>
<dbReference type="EC" id="2.4.2.9" evidence="4"/>
<comment type="cofactor">
    <cofactor evidence="1">
        <name>Mg(2+)</name>
        <dbReference type="ChEBI" id="CHEBI:18420"/>
    </cofactor>
</comment>
<dbReference type="GeneID" id="27332956"/>
<feature type="domain" description="Phosphoribosyltransferase" evidence="11">
    <location>
        <begin position="30"/>
        <end position="234"/>
    </location>
</feature>
<evidence type="ECO:0000256" key="1">
    <source>
        <dbReference type="ARBA" id="ARBA00001946"/>
    </source>
</evidence>
<gene>
    <name evidence="12" type="ORF">PV08_05873</name>
</gene>
<evidence type="ECO:0000256" key="10">
    <source>
        <dbReference type="SAM" id="MobiDB-lite"/>
    </source>
</evidence>
<evidence type="ECO:0000256" key="5">
    <source>
        <dbReference type="ARBA" id="ARBA00022533"/>
    </source>
</evidence>
<evidence type="ECO:0000259" key="11">
    <source>
        <dbReference type="Pfam" id="PF14681"/>
    </source>
</evidence>
<dbReference type="GO" id="GO:0005525">
    <property type="term" value="F:GTP binding"/>
    <property type="evidence" value="ECO:0007669"/>
    <property type="project" value="UniProtKB-KW"/>
</dbReference>
<dbReference type="InterPro" id="IPR000836">
    <property type="entry name" value="PRTase_dom"/>
</dbReference>
<reference evidence="12 13" key="1">
    <citation type="submission" date="2015-01" db="EMBL/GenBank/DDBJ databases">
        <title>The Genome Sequence of Exophiala spinifera CBS89968.</title>
        <authorList>
            <consortium name="The Broad Institute Genomics Platform"/>
            <person name="Cuomo C."/>
            <person name="de Hoog S."/>
            <person name="Gorbushina A."/>
            <person name="Stielow B."/>
            <person name="Teixiera M."/>
            <person name="Abouelleil A."/>
            <person name="Chapman S.B."/>
            <person name="Priest M."/>
            <person name="Young S.K."/>
            <person name="Wortman J."/>
            <person name="Nusbaum C."/>
            <person name="Birren B."/>
        </authorList>
    </citation>
    <scope>NUCLEOTIDE SEQUENCE [LARGE SCALE GENOMIC DNA]</scope>
    <source>
        <strain evidence="12 13">CBS 89968</strain>
    </source>
</reference>
<dbReference type="SUPFAM" id="SSF53271">
    <property type="entry name" value="PRTase-like"/>
    <property type="match status" value="1"/>
</dbReference>
<dbReference type="CDD" id="cd06223">
    <property type="entry name" value="PRTases_typeI"/>
    <property type="match status" value="1"/>
</dbReference>
<evidence type="ECO:0000256" key="7">
    <source>
        <dbReference type="ARBA" id="ARBA00022679"/>
    </source>
</evidence>
<evidence type="ECO:0000256" key="8">
    <source>
        <dbReference type="ARBA" id="ARBA00022741"/>
    </source>
</evidence>
<comment type="similarity">
    <text evidence="3">Belongs to the UPRTase family.</text>
</comment>
<evidence type="ECO:0000256" key="6">
    <source>
        <dbReference type="ARBA" id="ARBA00022676"/>
    </source>
</evidence>
<keyword evidence="9" id="KW-0342">GTP-binding</keyword>
<dbReference type="Pfam" id="PF14681">
    <property type="entry name" value="UPRTase"/>
    <property type="match status" value="1"/>
</dbReference>
<dbReference type="AlphaFoldDB" id="A0A0D2B9Z3"/>
<feature type="compositionally biased region" description="Low complexity" evidence="10">
    <location>
        <begin position="1"/>
        <end position="16"/>
    </location>
</feature>